<evidence type="ECO:0000256" key="7">
    <source>
        <dbReference type="RuleBase" id="RU003880"/>
    </source>
</evidence>
<keyword evidence="11" id="KW-1185">Reference proteome</keyword>
<dbReference type="EMBL" id="VUMT01000014">
    <property type="protein sequence ID" value="MSS64227.1"/>
    <property type="molecule type" value="Genomic_DNA"/>
</dbReference>
<comment type="cofactor">
    <cofactor evidence="8">
        <name>FAD</name>
        <dbReference type="ChEBI" id="CHEBI:57692"/>
    </cofactor>
    <text evidence="8">Binds 1 FAD per subunit.</text>
</comment>
<comment type="caution">
    <text evidence="10">The sequence shown here is derived from an EMBL/GenBank/DDBJ whole genome shotgun (WGS) entry which is preliminary data.</text>
</comment>
<keyword evidence="8" id="KW-0521">NADP</keyword>
<dbReference type="GO" id="GO:0004791">
    <property type="term" value="F:thioredoxin-disulfide reductase (NADPH) activity"/>
    <property type="evidence" value="ECO:0007669"/>
    <property type="project" value="UniProtKB-UniRule"/>
</dbReference>
<dbReference type="AlphaFoldDB" id="A0A6L5Y065"/>
<evidence type="ECO:0000313" key="11">
    <source>
        <dbReference type="Proteomes" id="UP000482209"/>
    </source>
</evidence>
<keyword evidence="2 7" id="KW-0285">Flavoprotein</keyword>
<dbReference type="GO" id="GO:0005737">
    <property type="term" value="C:cytoplasm"/>
    <property type="evidence" value="ECO:0007669"/>
    <property type="project" value="InterPro"/>
</dbReference>
<evidence type="ECO:0000256" key="5">
    <source>
        <dbReference type="ARBA" id="ARBA00023157"/>
    </source>
</evidence>
<keyword evidence="4 7" id="KW-0560">Oxidoreductase</keyword>
<keyword evidence="6 7" id="KW-0676">Redox-active center</keyword>
<comment type="subunit">
    <text evidence="7">Homodimer.</text>
</comment>
<gene>
    <name evidence="10" type="primary">trxB</name>
    <name evidence="10" type="ORF">FYJ58_10110</name>
</gene>
<name>A0A6L5Y065_9FIRM</name>
<dbReference type="InterPro" id="IPR023753">
    <property type="entry name" value="FAD/NAD-binding_dom"/>
</dbReference>
<evidence type="ECO:0000259" key="9">
    <source>
        <dbReference type="Pfam" id="PF07992"/>
    </source>
</evidence>
<dbReference type="InterPro" id="IPR036188">
    <property type="entry name" value="FAD/NAD-bd_sf"/>
</dbReference>
<dbReference type="InterPro" id="IPR008255">
    <property type="entry name" value="Pyr_nucl-diS_OxRdtase_2_AS"/>
</dbReference>
<dbReference type="PRINTS" id="PR00469">
    <property type="entry name" value="PNDRDTASEII"/>
</dbReference>
<dbReference type="PRINTS" id="PR00368">
    <property type="entry name" value="FADPNR"/>
</dbReference>
<dbReference type="InterPro" id="IPR050097">
    <property type="entry name" value="Ferredoxin-NADP_redctase_2"/>
</dbReference>
<dbReference type="Gene3D" id="3.50.50.60">
    <property type="entry name" value="FAD/NAD(P)-binding domain"/>
    <property type="match status" value="2"/>
</dbReference>
<evidence type="ECO:0000313" key="10">
    <source>
        <dbReference type="EMBL" id="MSS64227.1"/>
    </source>
</evidence>
<organism evidence="10 11">
    <name type="scientific">Velocimicrobium porci</name>
    <dbReference type="NCBI Taxonomy" id="2606634"/>
    <lineage>
        <taxon>Bacteria</taxon>
        <taxon>Bacillati</taxon>
        <taxon>Bacillota</taxon>
        <taxon>Clostridia</taxon>
        <taxon>Lachnospirales</taxon>
        <taxon>Lachnospiraceae</taxon>
        <taxon>Velocimicrobium</taxon>
    </lineage>
</organism>
<keyword evidence="5" id="KW-1015">Disulfide bond</keyword>
<comment type="similarity">
    <text evidence="1 7">Belongs to the class-II pyridine nucleotide-disulfide oxidoreductase family.</text>
</comment>
<dbReference type="PROSITE" id="PS00573">
    <property type="entry name" value="PYRIDINE_REDOX_2"/>
    <property type="match status" value="1"/>
</dbReference>
<dbReference type="Proteomes" id="UP000482209">
    <property type="component" value="Unassembled WGS sequence"/>
</dbReference>
<proteinExistence type="inferred from homology"/>
<feature type="domain" description="FAD/NAD(P)-binding" evidence="9">
    <location>
        <begin position="5"/>
        <end position="293"/>
    </location>
</feature>
<reference evidence="10 11" key="1">
    <citation type="submission" date="2019-08" db="EMBL/GenBank/DDBJ databases">
        <title>In-depth cultivation of the pig gut microbiome towards novel bacterial diversity and tailored functional studies.</title>
        <authorList>
            <person name="Wylensek D."/>
            <person name="Hitch T.C.A."/>
            <person name="Clavel T."/>
        </authorList>
    </citation>
    <scope>NUCLEOTIDE SEQUENCE [LARGE SCALE GENOMIC DNA]</scope>
    <source>
        <strain evidence="10 11">WCA-693-APC-MOT-I</strain>
    </source>
</reference>
<keyword evidence="3 7" id="KW-0274">FAD</keyword>
<dbReference type="EC" id="1.8.1.9" evidence="7"/>
<dbReference type="InterPro" id="IPR005982">
    <property type="entry name" value="Thioredox_Rdtase"/>
</dbReference>
<evidence type="ECO:0000256" key="3">
    <source>
        <dbReference type="ARBA" id="ARBA00022827"/>
    </source>
</evidence>
<dbReference type="Pfam" id="PF07992">
    <property type="entry name" value="Pyr_redox_2"/>
    <property type="match status" value="1"/>
</dbReference>
<evidence type="ECO:0000256" key="4">
    <source>
        <dbReference type="ARBA" id="ARBA00023002"/>
    </source>
</evidence>
<sequence length="310" mass="33172">MGILYDTIIIGAGPAGLAAGIYAKRAELKSIIIEKAPMSGGQIVNTYEVDNYPGLPGMSGFELANRFRTHCDKLNVEFVEGEVAGIKADGKNKVVTLENGEAFTAKTIIIAGGAVHRKLGVEGEEKLTGMGVSYCATCDGAFFRNAEVAVVGGGDVAIEDAIFLARIAKKVYVIHRRDEFRAAKSLVSTLLSMDNVEILRNSVVEKIVGEDVVEKIKIRDIETKTERELPVEGVFVAVGTEPITAIYDGMIEMDEKGYIVADEDCATNVPGIFVAGDIRTKPLRQVVTAASDGANAITAVEQFLAKCESH</sequence>
<dbReference type="NCBIfam" id="TIGR01292">
    <property type="entry name" value="TRX_reduct"/>
    <property type="match status" value="1"/>
</dbReference>
<accession>A0A6L5Y065</accession>
<protein>
    <recommendedName>
        <fullName evidence="7">Thioredoxin reductase</fullName>
        <ecNumber evidence="7">1.8.1.9</ecNumber>
    </recommendedName>
</protein>
<evidence type="ECO:0000256" key="6">
    <source>
        <dbReference type="ARBA" id="ARBA00023284"/>
    </source>
</evidence>
<evidence type="ECO:0000256" key="1">
    <source>
        <dbReference type="ARBA" id="ARBA00009333"/>
    </source>
</evidence>
<evidence type="ECO:0000256" key="8">
    <source>
        <dbReference type="RuleBase" id="RU003881"/>
    </source>
</evidence>
<dbReference type="RefSeq" id="WP_154519621.1">
    <property type="nucleotide sequence ID" value="NZ_VUMT01000014.1"/>
</dbReference>
<comment type="catalytic activity">
    <reaction evidence="7">
        <text>[thioredoxin]-dithiol + NADP(+) = [thioredoxin]-disulfide + NADPH + H(+)</text>
        <dbReference type="Rhea" id="RHEA:20345"/>
        <dbReference type="Rhea" id="RHEA-COMP:10698"/>
        <dbReference type="Rhea" id="RHEA-COMP:10700"/>
        <dbReference type="ChEBI" id="CHEBI:15378"/>
        <dbReference type="ChEBI" id="CHEBI:29950"/>
        <dbReference type="ChEBI" id="CHEBI:50058"/>
        <dbReference type="ChEBI" id="CHEBI:57783"/>
        <dbReference type="ChEBI" id="CHEBI:58349"/>
        <dbReference type="EC" id="1.8.1.9"/>
    </reaction>
</comment>
<dbReference type="GO" id="GO:0019430">
    <property type="term" value="P:removal of superoxide radicals"/>
    <property type="evidence" value="ECO:0007669"/>
    <property type="project" value="UniProtKB-UniRule"/>
</dbReference>
<dbReference type="SUPFAM" id="SSF51905">
    <property type="entry name" value="FAD/NAD(P)-binding domain"/>
    <property type="match status" value="1"/>
</dbReference>
<evidence type="ECO:0000256" key="2">
    <source>
        <dbReference type="ARBA" id="ARBA00022630"/>
    </source>
</evidence>
<dbReference type="PANTHER" id="PTHR48105">
    <property type="entry name" value="THIOREDOXIN REDUCTASE 1-RELATED-RELATED"/>
    <property type="match status" value="1"/>
</dbReference>